<dbReference type="STRING" id="299255.SAMN02745129_3404"/>
<dbReference type="EMBL" id="FQXG01000005">
    <property type="protein sequence ID" value="SHH97081.1"/>
    <property type="molecule type" value="Genomic_DNA"/>
</dbReference>
<proteinExistence type="predicted"/>
<dbReference type="AlphaFoldDB" id="A0A1M5XB93"/>
<dbReference type="InterPro" id="IPR016035">
    <property type="entry name" value="Acyl_Trfase/lysoPLipase"/>
</dbReference>
<dbReference type="SUPFAM" id="SSF52151">
    <property type="entry name" value="FabD/lysophospholipase-like"/>
    <property type="match status" value="1"/>
</dbReference>
<accession>A0A1M5XB93</accession>
<protein>
    <recommendedName>
        <fullName evidence="3">Patatin-like phospholipase</fullName>
    </recommendedName>
</protein>
<gene>
    <name evidence="1" type="ORF">SAMN02745129_3404</name>
</gene>
<reference evidence="1 2" key="1">
    <citation type="submission" date="2016-11" db="EMBL/GenBank/DDBJ databases">
        <authorList>
            <person name="Jaros S."/>
            <person name="Januszkiewicz K."/>
            <person name="Wedrychowicz H."/>
        </authorList>
    </citation>
    <scope>NUCLEOTIDE SEQUENCE [LARGE SCALE GENOMIC DNA]</scope>
    <source>
        <strain evidence="1 2">DSM 16917</strain>
    </source>
</reference>
<evidence type="ECO:0000313" key="1">
    <source>
        <dbReference type="EMBL" id="SHH97081.1"/>
    </source>
</evidence>
<name>A0A1M5XB93_9GAMM</name>
<dbReference type="OrthoDB" id="8586159at2"/>
<evidence type="ECO:0008006" key="3">
    <source>
        <dbReference type="Google" id="ProtNLM"/>
    </source>
</evidence>
<keyword evidence="2" id="KW-1185">Reference proteome</keyword>
<organism evidence="1 2">
    <name type="scientific">Ferrimonas marina</name>
    <dbReference type="NCBI Taxonomy" id="299255"/>
    <lineage>
        <taxon>Bacteria</taxon>
        <taxon>Pseudomonadati</taxon>
        <taxon>Pseudomonadota</taxon>
        <taxon>Gammaproteobacteria</taxon>
        <taxon>Alteromonadales</taxon>
        <taxon>Ferrimonadaceae</taxon>
        <taxon>Ferrimonas</taxon>
    </lineage>
</organism>
<dbReference type="RefSeq" id="WP_067661779.1">
    <property type="nucleotide sequence ID" value="NZ_FQXG01000005.1"/>
</dbReference>
<dbReference type="Proteomes" id="UP000184268">
    <property type="component" value="Unassembled WGS sequence"/>
</dbReference>
<sequence>MLQLVAGVEARRQIAQQGLTPKLFDKWIAASGGPKWLPLAALDRHLSQHFLSSTQPLTLMGTSSGAWRCAALCHPQVEAAHQRLQYHYIHQRYDAPPSQQEVAQQCRALLEAAFEPQSRAALVGHPHRRLNLIVCRGPFARGDKASMLTAAGLTALVNLLSRRAISLLWQRWVLHSGEAGPFTRMEDLPTYCAPLSGDSLIPALLASGSIPMVLPGETALPGVSSGRYFDGGITDYHLDLPALSQGGLTLYPHFYPSVTPGWFDKALPWRRASANLSKVVILAPTAEFVAQLPGGKLPDRTDFKRLPTEQRIQAWERASAHGELLVEAFERLREDPMRHLVVGKTD</sequence>
<evidence type="ECO:0000313" key="2">
    <source>
        <dbReference type="Proteomes" id="UP000184268"/>
    </source>
</evidence>